<evidence type="ECO:0000313" key="3">
    <source>
        <dbReference type="Proteomes" id="UP000326505"/>
    </source>
</evidence>
<dbReference type="OrthoDB" id="4312255at2"/>
<proteinExistence type="predicted"/>
<evidence type="ECO:0000313" key="2">
    <source>
        <dbReference type="EMBL" id="QEV60377.1"/>
    </source>
</evidence>
<dbReference type="KEGG" id="sspb:CP982_17975"/>
<gene>
    <name evidence="2" type="ORF">CP982_17975</name>
</gene>
<reference evidence="2 3" key="1">
    <citation type="submission" date="2017-09" db="EMBL/GenBank/DDBJ databases">
        <authorList>
            <person name="Lee N."/>
            <person name="Cho B.-K."/>
        </authorList>
    </citation>
    <scope>NUCLEOTIDE SEQUENCE [LARGE SCALE GENOMIC DNA]</scope>
    <source>
        <strain evidence="2 3">ATCC 27465</strain>
    </source>
</reference>
<accession>A0A5P2X5T9</accession>
<organism evidence="2 3">
    <name type="scientific">Streptomyces spectabilis</name>
    <dbReference type="NCBI Taxonomy" id="68270"/>
    <lineage>
        <taxon>Bacteria</taxon>
        <taxon>Bacillati</taxon>
        <taxon>Actinomycetota</taxon>
        <taxon>Actinomycetes</taxon>
        <taxon>Kitasatosporales</taxon>
        <taxon>Streptomycetaceae</taxon>
        <taxon>Streptomyces</taxon>
    </lineage>
</organism>
<protein>
    <submittedName>
        <fullName evidence="2">Uncharacterized protein</fullName>
    </submittedName>
</protein>
<evidence type="ECO:0000256" key="1">
    <source>
        <dbReference type="SAM" id="MobiDB-lite"/>
    </source>
</evidence>
<dbReference type="EMBL" id="CP023690">
    <property type="protein sequence ID" value="QEV60377.1"/>
    <property type="molecule type" value="Genomic_DNA"/>
</dbReference>
<dbReference type="AlphaFoldDB" id="A0A5P2X5T9"/>
<sequence length="155" mass="16732">MAQQLEQAHARVQRQRAGAAPEDPLLRVTESAKFASMPTRTAAHTSAVNSMSGMWTMFHRIRLFCQAKGLCGASGDTSRTNRRSNRRVNRRSTVVTILRSLCDPVRFGEFAATGVRVAASLSVSGRGATPCRTVAGGCHGLGRYEHFPQSLGSAE</sequence>
<dbReference type="Proteomes" id="UP000326505">
    <property type="component" value="Chromosome"/>
</dbReference>
<name>A0A5P2X5T9_STRST</name>
<feature type="region of interest" description="Disordered" evidence="1">
    <location>
        <begin position="1"/>
        <end position="22"/>
    </location>
</feature>